<sequence length="299" mass="33371">MADFVDKQFSKDEVADKVLEQYDDETTRVFYQCVMGGGGHDIHFGIYKSPTDGVKESSDYTTEWMMTQMEWAKPIDANCHVLDLGSGHGGGSHAMAKRWGCKVTGYNLGPGQNALNMARCVELGIDHLVEARVGNINDPLPGEWTGKFDAVWSCEVLCHAGDKVALFKELSRCLKPGGVFVFSDIMGADGADEKALKAFTDRNATTFMGRPSMYVDFIKESGFKYVTWWDGSHHLERYFRGMLHQISTNRKEMNAKGVSDEYLNNWVSSLTDRADVQKAKGVFAWGVFVARKPEVGEFV</sequence>
<keyword evidence="1 5" id="KW-0808">Transferase</keyword>
<dbReference type="PANTHER" id="PTHR44068">
    <property type="entry name" value="ZGC:194242"/>
    <property type="match status" value="1"/>
</dbReference>
<evidence type="ECO:0000313" key="6">
    <source>
        <dbReference type="Proteomes" id="UP000002009"/>
    </source>
</evidence>
<keyword evidence="5" id="KW-0489">Methyltransferase</keyword>
<dbReference type="GO" id="GO:0032259">
    <property type="term" value="P:methylation"/>
    <property type="evidence" value="ECO:0007669"/>
    <property type="project" value="UniProtKB-KW"/>
</dbReference>
<dbReference type="InParanoid" id="C1E917"/>
<gene>
    <name evidence="5" type="ORF">MICPUN_59570</name>
</gene>
<proteinExistence type="inferred from homology"/>
<organism evidence="5 6">
    <name type="scientific">Micromonas commoda (strain RCC299 / NOUM17 / CCMP2709)</name>
    <name type="common">Picoplanktonic green alga</name>
    <dbReference type="NCBI Taxonomy" id="296587"/>
    <lineage>
        <taxon>Eukaryota</taxon>
        <taxon>Viridiplantae</taxon>
        <taxon>Chlorophyta</taxon>
        <taxon>Mamiellophyceae</taxon>
        <taxon>Mamiellales</taxon>
        <taxon>Mamiellaceae</taxon>
        <taxon>Micromonas</taxon>
    </lineage>
</organism>
<keyword evidence="6" id="KW-1185">Reference proteome</keyword>
<keyword evidence="2" id="KW-0949">S-adenosyl-L-methionine</keyword>
<dbReference type="SMR" id="C1E917"/>
<dbReference type="Pfam" id="PF08241">
    <property type="entry name" value="Methyltransf_11"/>
    <property type="match status" value="1"/>
</dbReference>
<evidence type="ECO:0000256" key="3">
    <source>
        <dbReference type="ARBA" id="ARBA00038188"/>
    </source>
</evidence>
<dbReference type="InterPro" id="IPR050447">
    <property type="entry name" value="Erg6_SMT_methyltransf"/>
</dbReference>
<dbReference type="InterPro" id="IPR013216">
    <property type="entry name" value="Methyltransf_11"/>
</dbReference>
<dbReference type="SUPFAM" id="SSF53335">
    <property type="entry name" value="S-adenosyl-L-methionine-dependent methyltransferases"/>
    <property type="match status" value="1"/>
</dbReference>
<name>C1E917_MICCC</name>
<dbReference type="eggNOG" id="KOG1269">
    <property type="taxonomic scope" value="Eukaryota"/>
</dbReference>
<dbReference type="Proteomes" id="UP000002009">
    <property type="component" value="Chromosome 6"/>
</dbReference>
<evidence type="ECO:0000259" key="4">
    <source>
        <dbReference type="SMART" id="SM00828"/>
    </source>
</evidence>
<dbReference type="CDD" id="cd02440">
    <property type="entry name" value="AdoMet_MTases"/>
    <property type="match status" value="1"/>
</dbReference>
<dbReference type="PANTHER" id="PTHR44068:SF1">
    <property type="entry name" value="HYPOTHETICAL LOC100005854"/>
    <property type="match status" value="1"/>
</dbReference>
<dbReference type="SMART" id="SM00828">
    <property type="entry name" value="PKS_MT"/>
    <property type="match status" value="1"/>
</dbReference>
<dbReference type="GO" id="GO:0005783">
    <property type="term" value="C:endoplasmic reticulum"/>
    <property type="evidence" value="ECO:0007669"/>
    <property type="project" value="TreeGrafter"/>
</dbReference>
<dbReference type="InterPro" id="IPR020803">
    <property type="entry name" value="MeTfrase_dom"/>
</dbReference>
<dbReference type="GeneID" id="8244639"/>
<comment type="similarity">
    <text evidence="3">Belongs to the class I-like SAM-binding methyltransferase superfamily. Erg6/SMT family.</text>
</comment>
<dbReference type="RefSeq" id="XP_002502991.1">
    <property type="nucleotide sequence ID" value="XM_002502945.1"/>
</dbReference>
<dbReference type="InterPro" id="IPR029063">
    <property type="entry name" value="SAM-dependent_MTases_sf"/>
</dbReference>
<dbReference type="GO" id="GO:0016126">
    <property type="term" value="P:sterol biosynthetic process"/>
    <property type="evidence" value="ECO:0007669"/>
    <property type="project" value="TreeGrafter"/>
</dbReference>
<dbReference type="AlphaFoldDB" id="C1E917"/>
<dbReference type="OMA" id="WTRKIKD"/>
<evidence type="ECO:0000256" key="2">
    <source>
        <dbReference type="ARBA" id="ARBA00022691"/>
    </source>
</evidence>
<dbReference type="Gene3D" id="3.40.50.150">
    <property type="entry name" value="Vaccinia Virus protein VP39"/>
    <property type="match status" value="1"/>
</dbReference>
<dbReference type="GO" id="GO:0003838">
    <property type="term" value="F:sterol 24-C-methyltransferase activity"/>
    <property type="evidence" value="ECO:0007669"/>
    <property type="project" value="TreeGrafter"/>
</dbReference>
<dbReference type="OrthoDB" id="8300214at2759"/>
<accession>C1E917</accession>
<dbReference type="KEGG" id="mis:MICPUN_59570"/>
<dbReference type="STRING" id="296587.C1E917"/>
<evidence type="ECO:0000313" key="5">
    <source>
        <dbReference type="EMBL" id="ACO64249.1"/>
    </source>
</evidence>
<protein>
    <submittedName>
        <fullName evidence="5">SAM dependent methyltransferase</fullName>
    </submittedName>
</protein>
<feature type="domain" description="Polyketide synthase-like methyltransferase" evidence="4">
    <location>
        <begin position="47"/>
        <end position="281"/>
    </location>
</feature>
<evidence type="ECO:0000256" key="1">
    <source>
        <dbReference type="ARBA" id="ARBA00022679"/>
    </source>
</evidence>
<reference evidence="5 6" key="1">
    <citation type="journal article" date="2009" name="Science">
        <title>Green evolution and dynamic adaptations revealed by genomes of the marine picoeukaryotes Micromonas.</title>
        <authorList>
            <person name="Worden A.Z."/>
            <person name="Lee J.H."/>
            <person name="Mock T."/>
            <person name="Rouze P."/>
            <person name="Simmons M.P."/>
            <person name="Aerts A.L."/>
            <person name="Allen A.E."/>
            <person name="Cuvelier M.L."/>
            <person name="Derelle E."/>
            <person name="Everett M.V."/>
            <person name="Foulon E."/>
            <person name="Grimwood J."/>
            <person name="Gundlach H."/>
            <person name="Henrissat B."/>
            <person name="Napoli C."/>
            <person name="McDonald S.M."/>
            <person name="Parker M.S."/>
            <person name="Rombauts S."/>
            <person name="Salamov A."/>
            <person name="Von Dassow P."/>
            <person name="Badger J.H."/>
            <person name="Coutinho P.M."/>
            <person name="Demir E."/>
            <person name="Dubchak I."/>
            <person name="Gentemann C."/>
            <person name="Eikrem W."/>
            <person name="Gready J.E."/>
            <person name="John U."/>
            <person name="Lanier W."/>
            <person name="Lindquist E.A."/>
            <person name="Lucas S."/>
            <person name="Mayer K.F."/>
            <person name="Moreau H."/>
            <person name="Not F."/>
            <person name="Otillar R."/>
            <person name="Panaud O."/>
            <person name="Pangilinan J."/>
            <person name="Paulsen I."/>
            <person name="Piegu B."/>
            <person name="Poliakov A."/>
            <person name="Robbens S."/>
            <person name="Schmutz J."/>
            <person name="Toulza E."/>
            <person name="Wyss T."/>
            <person name="Zelensky A."/>
            <person name="Zhou K."/>
            <person name="Armbrust E.V."/>
            <person name="Bhattacharya D."/>
            <person name="Goodenough U.W."/>
            <person name="Van de Peer Y."/>
            <person name="Grigoriev I.V."/>
        </authorList>
    </citation>
    <scope>NUCLEOTIDE SEQUENCE [LARGE SCALE GENOMIC DNA]</scope>
    <source>
        <strain evidence="6">RCC299 / NOUM17</strain>
    </source>
</reference>
<dbReference type="EMBL" id="CP001327">
    <property type="protein sequence ID" value="ACO64249.1"/>
    <property type="molecule type" value="Genomic_DNA"/>
</dbReference>